<dbReference type="Pfam" id="PF02036">
    <property type="entry name" value="SCP2"/>
    <property type="match status" value="1"/>
</dbReference>
<evidence type="ECO:0000313" key="2">
    <source>
        <dbReference type="EMBL" id="RJP26354.1"/>
    </source>
</evidence>
<comment type="caution">
    <text evidence="2">The sequence shown here is derived from an EMBL/GenBank/DDBJ whole genome shotgun (WGS) entry which is preliminary data.</text>
</comment>
<dbReference type="Gene3D" id="3.30.1050.10">
    <property type="entry name" value="SCP2 sterol-binding domain"/>
    <property type="match status" value="1"/>
</dbReference>
<dbReference type="PANTHER" id="PTHR10094:SF25">
    <property type="entry name" value="SCP2 STEROL-BINDING DOMAIN-CONTAINING PROTEIN 1"/>
    <property type="match status" value="1"/>
</dbReference>
<dbReference type="AlphaFoldDB" id="A0A3A4PEK8"/>
<name>A0A3A4PEK8_ABYX5</name>
<proteinExistence type="predicted"/>
<evidence type="ECO:0000259" key="1">
    <source>
        <dbReference type="Pfam" id="PF02036"/>
    </source>
</evidence>
<dbReference type="InterPro" id="IPR003033">
    <property type="entry name" value="SCP2_sterol-bd_dom"/>
</dbReference>
<dbReference type="GO" id="GO:0005829">
    <property type="term" value="C:cytosol"/>
    <property type="evidence" value="ECO:0007669"/>
    <property type="project" value="TreeGrafter"/>
</dbReference>
<reference evidence="2 3" key="1">
    <citation type="journal article" date="2017" name="ISME J.">
        <title>Energy and carbon metabolisms in a deep terrestrial subsurface fluid microbial community.</title>
        <authorList>
            <person name="Momper L."/>
            <person name="Jungbluth S.P."/>
            <person name="Lee M.D."/>
            <person name="Amend J.P."/>
        </authorList>
    </citation>
    <scope>NUCLEOTIDE SEQUENCE [LARGE SCALE GENOMIC DNA]</scope>
    <source>
        <strain evidence="2">SURF_5</strain>
    </source>
</reference>
<gene>
    <name evidence="2" type="ORF">C4520_00775</name>
</gene>
<feature type="domain" description="SCP2" evidence="1">
    <location>
        <begin position="17"/>
        <end position="105"/>
    </location>
</feature>
<protein>
    <submittedName>
        <fullName evidence="2">Sterol-binding protein</fullName>
    </submittedName>
</protein>
<dbReference type="EMBL" id="QZKU01000009">
    <property type="protein sequence ID" value="RJP26354.1"/>
    <property type="molecule type" value="Genomic_DNA"/>
</dbReference>
<dbReference type="InterPro" id="IPR036527">
    <property type="entry name" value="SCP2_sterol-bd_dom_sf"/>
</dbReference>
<evidence type="ECO:0000313" key="3">
    <source>
        <dbReference type="Proteomes" id="UP000265882"/>
    </source>
</evidence>
<dbReference type="SUPFAM" id="SSF55718">
    <property type="entry name" value="SCP-like"/>
    <property type="match status" value="1"/>
</dbReference>
<accession>A0A3A4PEK8</accession>
<dbReference type="Proteomes" id="UP000265882">
    <property type="component" value="Unassembled WGS sequence"/>
</dbReference>
<dbReference type="PANTHER" id="PTHR10094">
    <property type="entry name" value="STEROL CARRIER PROTEIN 2 SCP-2 FAMILY PROTEIN"/>
    <property type="match status" value="1"/>
</dbReference>
<organism evidence="2 3">
    <name type="scientific">Abyssobacteria bacterium (strain SURF_5)</name>
    <dbReference type="NCBI Taxonomy" id="2093360"/>
    <lineage>
        <taxon>Bacteria</taxon>
        <taxon>Pseudomonadati</taxon>
        <taxon>Candidatus Hydrogenedentota</taxon>
        <taxon>Candidatus Abyssobacteria</taxon>
    </lineage>
</organism>
<sequence>MANSVKESFDVMPANFKKDKAAGMKAVYQWDITGEGGGKWNAVIDNGNIQVSEGQHASPNITITVAAKDWLDILNGKLDGQMAFMSGKLKVKGDMSLAMKLKTLFL</sequence>